<proteinExistence type="inferred from homology"/>
<comment type="caution">
    <text evidence="4">The sequence shown here is derived from an EMBL/GenBank/DDBJ whole genome shotgun (WGS) entry which is preliminary data.</text>
</comment>
<organism evidence="4 5">
    <name type="scientific">Thioclava kandeliae</name>
    <dbReference type="NCBI Taxonomy" id="3070818"/>
    <lineage>
        <taxon>Bacteria</taxon>
        <taxon>Pseudomonadati</taxon>
        <taxon>Pseudomonadota</taxon>
        <taxon>Alphaproteobacteria</taxon>
        <taxon>Rhodobacterales</taxon>
        <taxon>Paracoccaceae</taxon>
        <taxon>Thioclava</taxon>
    </lineage>
</organism>
<evidence type="ECO:0000313" key="4">
    <source>
        <dbReference type="EMBL" id="MER5172015.1"/>
    </source>
</evidence>
<accession>A0ABV1SGI6</accession>
<name>A0ABV1SGI6_9RHOB</name>
<gene>
    <name evidence="4" type="ORF">VSX56_09525</name>
</gene>
<dbReference type="CDD" id="cd02440">
    <property type="entry name" value="AdoMet_MTases"/>
    <property type="match status" value="1"/>
</dbReference>
<dbReference type="SUPFAM" id="SSF53335">
    <property type="entry name" value="S-adenosyl-L-methionine-dependent methyltransferases"/>
    <property type="match status" value="1"/>
</dbReference>
<dbReference type="PANTHER" id="PTHR11579:SF18">
    <property type="entry name" value="PROTEIN-L-ISOASPARTATE O-METHYLTRANSFERASE"/>
    <property type="match status" value="1"/>
</dbReference>
<sequence>MQDFETRRVVMVDTQVRPNDVTKFPIIEAMLNVPRESYVPDSLREVAYLGENLELAPGRVLLEPRIFSKLLDALNITATDLVLDLGCGYGYSSAVIAHLAEAVVAVEEDPLAKQAEATLGAAEVDNIAVVHNVLEQGAPQHGPFDAIIIEGAVEEVPTAIIDSLKEGGRIGAVFMENNLGIARIGTKTDGVVNWRDVFNAAAPVLEGFRKVKSFSL</sequence>
<dbReference type="InterPro" id="IPR000682">
    <property type="entry name" value="PCMT"/>
</dbReference>
<dbReference type="EMBL" id="JAYWLC010000006">
    <property type="protein sequence ID" value="MER5172015.1"/>
    <property type="molecule type" value="Genomic_DNA"/>
</dbReference>
<evidence type="ECO:0000256" key="1">
    <source>
        <dbReference type="ARBA" id="ARBA00005369"/>
    </source>
</evidence>
<reference evidence="4 5" key="1">
    <citation type="submission" date="2024-06" db="EMBL/GenBank/DDBJ databases">
        <title>Thioclava kandeliae sp. nov. from a rhizosphere soil sample of Kandelia candel in a mangrove.</title>
        <authorList>
            <person name="Mu T."/>
        </authorList>
    </citation>
    <scope>NUCLEOTIDE SEQUENCE [LARGE SCALE GENOMIC DNA]</scope>
    <source>
        <strain evidence="4 5">CPCC 100088</strain>
    </source>
</reference>
<dbReference type="Proteomes" id="UP001438953">
    <property type="component" value="Unassembled WGS sequence"/>
</dbReference>
<protein>
    <recommendedName>
        <fullName evidence="2">Protein-L-isoaspartate O-methyltransferase</fullName>
    </recommendedName>
    <alternativeName>
        <fullName evidence="3">Protein L-isoaspartyl methyltransferase</fullName>
    </alternativeName>
</protein>
<keyword evidence="5" id="KW-1185">Reference proteome</keyword>
<dbReference type="RefSeq" id="WP_350936654.1">
    <property type="nucleotide sequence ID" value="NZ_JAYWLC010000006.1"/>
</dbReference>
<evidence type="ECO:0000256" key="3">
    <source>
        <dbReference type="ARBA" id="ARBA00030757"/>
    </source>
</evidence>
<evidence type="ECO:0000256" key="2">
    <source>
        <dbReference type="ARBA" id="ARBA00013346"/>
    </source>
</evidence>
<dbReference type="PANTHER" id="PTHR11579">
    <property type="entry name" value="PROTEIN-L-ISOASPARTATE O-METHYLTRANSFERASE"/>
    <property type="match status" value="1"/>
</dbReference>
<dbReference type="Gene3D" id="3.40.50.150">
    <property type="entry name" value="Vaccinia Virus protein VP39"/>
    <property type="match status" value="1"/>
</dbReference>
<evidence type="ECO:0000313" key="5">
    <source>
        <dbReference type="Proteomes" id="UP001438953"/>
    </source>
</evidence>
<comment type="similarity">
    <text evidence="1">Belongs to the methyltransferase superfamily. L-isoaspartyl/D-aspartyl protein methyltransferase family.</text>
</comment>
<dbReference type="InterPro" id="IPR029063">
    <property type="entry name" value="SAM-dependent_MTases_sf"/>
</dbReference>
<dbReference type="Pfam" id="PF01135">
    <property type="entry name" value="PCMT"/>
    <property type="match status" value="1"/>
</dbReference>